<evidence type="ECO:0000256" key="2">
    <source>
        <dbReference type="SAM" id="Phobius"/>
    </source>
</evidence>
<feature type="region of interest" description="Disordered" evidence="1">
    <location>
        <begin position="96"/>
        <end position="261"/>
    </location>
</feature>
<comment type="caution">
    <text evidence="4">The sequence shown here is derived from an EMBL/GenBank/DDBJ whole genome shotgun (WGS) entry which is preliminary data.</text>
</comment>
<dbReference type="NCBIfam" id="TIGR02098">
    <property type="entry name" value="MJ0042_CXXC"/>
    <property type="match status" value="1"/>
</dbReference>
<keyword evidence="2" id="KW-0472">Membrane</keyword>
<dbReference type="EMBL" id="WMIF01000016">
    <property type="protein sequence ID" value="MTH35392.1"/>
    <property type="molecule type" value="Genomic_DNA"/>
</dbReference>
<keyword evidence="5" id="KW-1185">Reference proteome</keyword>
<gene>
    <name evidence="4" type="ORF">GL279_12350</name>
</gene>
<name>A0A844H3J0_9RHOB</name>
<dbReference type="Pfam" id="PF13717">
    <property type="entry name" value="Zn_ribbon_4"/>
    <property type="match status" value="1"/>
</dbReference>
<dbReference type="OrthoDB" id="7159357at2"/>
<feature type="compositionally biased region" description="Low complexity" evidence="1">
    <location>
        <begin position="163"/>
        <end position="175"/>
    </location>
</feature>
<protein>
    <recommendedName>
        <fullName evidence="3">Zinc finger/thioredoxin putative domain-containing protein</fullName>
    </recommendedName>
</protein>
<evidence type="ECO:0000313" key="4">
    <source>
        <dbReference type="EMBL" id="MTH35392.1"/>
    </source>
</evidence>
<dbReference type="RefSeq" id="WP_155064937.1">
    <property type="nucleotide sequence ID" value="NZ_WMIF01000016.1"/>
</dbReference>
<feature type="compositionally biased region" description="Pro residues" evidence="1">
    <location>
        <begin position="245"/>
        <end position="258"/>
    </location>
</feature>
<evidence type="ECO:0000313" key="5">
    <source>
        <dbReference type="Proteomes" id="UP000442533"/>
    </source>
</evidence>
<evidence type="ECO:0000256" key="1">
    <source>
        <dbReference type="SAM" id="MobiDB-lite"/>
    </source>
</evidence>
<keyword evidence="2" id="KW-0812">Transmembrane</keyword>
<proteinExistence type="predicted"/>
<feature type="compositionally biased region" description="Low complexity" evidence="1">
    <location>
        <begin position="182"/>
        <end position="218"/>
    </location>
</feature>
<evidence type="ECO:0000259" key="3">
    <source>
        <dbReference type="Pfam" id="PF13717"/>
    </source>
</evidence>
<dbReference type="AlphaFoldDB" id="A0A844H3J0"/>
<feature type="transmembrane region" description="Helical" evidence="2">
    <location>
        <begin position="312"/>
        <end position="333"/>
    </location>
</feature>
<keyword evidence="2" id="KW-1133">Transmembrane helix</keyword>
<dbReference type="InterPro" id="IPR011723">
    <property type="entry name" value="Znf/thioredoxin_put"/>
</dbReference>
<organism evidence="4 5">
    <name type="scientific">Paracoccus limosus</name>
    <dbReference type="NCBI Taxonomy" id="913252"/>
    <lineage>
        <taxon>Bacteria</taxon>
        <taxon>Pseudomonadati</taxon>
        <taxon>Pseudomonadota</taxon>
        <taxon>Alphaproteobacteria</taxon>
        <taxon>Rhodobacterales</taxon>
        <taxon>Paracoccaceae</taxon>
        <taxon>Paracoccus</taxon>
    </lineage>
</organism>
<dbReference type="Proteomes" id="UP000442533">
    <property type="component" value="Unassembled WGS sequence"/>
</dbReference>
<sequence>MRLTCPRCAVQYEIPEAVIPTGGREVECSACGHVWHQDSPQSAAQGKEIAPKTLDRAEVAPDPAASGPAAGARPVLHRNLDDDVLAILREEAQRELSARAREARDRAPHDHNSVTSVQQEAAPAPKPAANPQPASFDWPVSTVILPGEPIRDPAGTSPDAEPEAAVPEAVMPAPADSRRNKAAAPKPTPEAAAAPAIAPESAPAADAQPESRTPRAADTPPPLPPIEEPVASITDPEPEDQPAAAPAPEPVPPQPPRPRLPDAARLAATLTRPLPQAAPSQPALAETAVITPAPERRAQVPALRAPRTGRGYAAGFALAVLLALALVGSYALAPRAAPGTEAGPAAQWRLGIDRARLWLHDQAARIAGN</sequence>
<accession>A0A844H3J0</accession>
<feature type="compositionally biased region" description="Basic and acidic residues" evidence="1">
    <location>
        <begin position="96"/>
        <end position="112"/>
    </location>
</feature>
<reference evidence="4 5" key="1">
    <citation type="submission" date="2019-11" db="EMBL/GenBank/DDBJ databases">
        <authorList>
            <person name="Dong K."/>
        </authorList>
    </citation>
    <scope>NUCLEOTIDE SEQUENCE [LARGE SCALE GENOMIC DNA]</scope>
    <source>
        <strain evidence="4 5">JCM 17370</strain>
    </source>
</reference>
<feature type="domain" description="Zinc finger/thioredoxin putative" evidence="3">
    <location>
        <begin position="1"/>
        <end position="35"/>
    </location>
</feature>